<comment type="caution">
    <text evidence="5">The sequence shown here is derived from an EMBL/GenBank/DDBJ whole genome shotgun (WGS) entry which is preliminary data.</text>
</comment>
<dbReference type="PRINTS" id="PR00727">
    <property type="entry name" value="LEADERPTASE"/>
</dbReference>
<feature type="domain" description="Peptidase S26" evidence="4">
    <location>
        <begin position="238"/>
        <end position="274"/>
    </location>
</feature>
<feature type="domain" description="Peptidase S26" evidence="4">
    <location>
        <begin position="1"/>
        <end position="111"/>
    </location>
</feature>
<dbReference type="AlphaFoldDB" id="A0A840CRZ0"/>
<dbReference type="GO" id="GO:0006465">
    <property type="term" value="P:signal peptide processing"/>
    <property type="evidence" value="ECO:0007669"/>
    <property type="project" value="InterPro"/>
</dbReference>
<dbReference type="Pfam" id="PF10502">
    <property type="entry name" value="Peptidase_S26"/>
    <property type="match status" value="2"/>
</dbReference>
<dbReference type="GO" id="GO:0004252">
    <property type="term" value="F:serine-type endopeptidase activity"/>
    <property type="evidence" value="ECO:0007669"/>
    <property type="project" value="InterPro"/>
</dbReference>
<dbReference type="InterPro" id="IPR036286">
    <property type="entry name" value="LexA/Signal_pep-like_sf"/>
</dbReference>
<dbReference type="PANTHER" id="PTHR43390:SF1">
    <property type="entry name" value="CHLOROPLAST PROCESSING PEPTIDASE"/>
    <property type="match status" value="1"/>
</dbReference>
<dbReference type="Gene3D" id="2.10.109.10">
    <property type="entry name" value="Umud Fragment, subunit A"/>
    <property type="match status" value="1"/>
</dbReference>
<dbReference type="InterPro" id="IPR019533">
    <property type="entry name" value="Peptidase_S26"/>
</dbReference>
<keyword evidence="6" id="KW-1185">Reference proteome</keyword>
<dbReference type="EMBL" id="JACIEP010000007">
    <property type="protein sequence ID" value="MBB4036394.1"/>
    <property type="molecule type" value="Genomic_DNA"/>
</dbReference>
<dbReference type="PANTHER" id="PTHR43390">
    <property type="entry name" value="SIGNAL PEPTIDASE I"/>
    <property type="match status" value="1"/>
</dbReference>
<organism evidence="5 6">
    <name type="scientific">Dysgonomonas hofstadii</name>
    <dbReference type="NCBI Taxonomy" id="637886"/>
    <lineage>
        <taxon>Bacteria</taxon>
        <taxon>Pseudomonadati</taxon>
        <taxon>Bacteroidota</taxon>
        <taxon>Bacteroidia</taxon>
        <taxon>Bacteroidales</taxon>
        <taxon>Dysgonomonadaceae</taxon>
        <taxon>Dysgonomonas</taxon>
    </lineage>
</organism>
<reference evidence="5 6" key="1">
    <citation type="submission" date="2020-08" db="EMBL/GenBank/DDBJ databases">
        <title>Genomic Encyclopedia of Type Strains, Phase IV (KMG-IV): sequencing the most valuable type-strain genomes for metagenomic binning, comparative biology and taxonomic classification.</title>
        <authorList>
            <person name="Goeker M."/>
        </authorList>
    </citation>
    <scope>NUCLEOTIDE SEQUENCE [LARGE SCALE GENOMIC DNA]</scope>
    <source>
        <strain evidence="5 6">DSM 104969</strain>
    </source>
</reference>
<dbReference type="CDD" id="cd06530">
    <property type="entry name" value="S26_SPase_I"/>
    <property type="match status" value="1"/>
</dbReference>
<dbReference type="InterPro" id="IPR000223">
    <property type="entry name" value="Pept_S26A_signal_pept_1"/>
</dbReference>
<evidence type="ECO:0000259" key="4">
    <source>
        <dbReference type="Pfam" id="PF10502"/>
    </source>
</evidence>
<evidence type="ECO:0000313" key="5">
    <source>
        <dbReference type="EMBL" id="MBB4036394.1"/>
    </source>
</evidence>
<dbReference type="GO" id="GO:0016020">
    <property type="term" value="C:membrane"/>
    <property type="evidence" value="ECO:0007669"/>
    <property type="project" value="InterPro"/>
</dbReference>
<keyword evidence="5" id="KW-0378">Hydrolase</keyword>
<dbReference type="Proteomes" id="UP000555103">
    <property type="component" value="Unassembled WGS sequence"/>
</dbReference>
<proteinExistence type="inferred from homology"/>
<evidence type="ECO:0000256" key="3">
    <source>
        <dbReference type="ARBA" id="ARBA00029906"/>
    </source>
</evidence>
<name>A0A840CRZ0_9BACT</name>
<accession>A0A840CRZ0</accession>
<evidence type="ECO:0000256" key="2">
    <source>
        <dbReference type="ARBA" id="ARBA00019232"/>
    </source>
</evidence>
<evidence type="ECO:0000256" key="1">
    <source>
        <dbReference type="ARBA" id="ARBA00009370"/>
    </source>
</evidence>
<comment type="similarity">
    <text evidence="1">Belongs to the peptidase S26 family.</text>
</comment>
<evidence type="ECO:0000313" key="6">
    <source>
        <dbReference type="Proteomes" id="UP000555103"/>
    </source>
</evidence>
<dbReference type="SUPFAM" id="SSF51306">
    <property type="entry name" value="LexA/Signal peptidase"/>
    <property type="match status" value="1"/>
</dbReference>
<protein>
    <recommendedName>
        <fullName evidence="2">Signal peptidase I</fullName>
    </recommendedName>
    <alternativeName>
        <fullName evidence="3">Leader peptidase I</fullName>
    </alternativeName>
</protein>
<sequence length="286" mass="33026">MESTLSENDKVLIDKTAYGIRLPVTVLDIPFTFDNIFGFKSYSSALQFPYKRLFGDEAGRNDVILLNHPLETQKPLDKRSLILSRIVGLPGDSIEIRGEDININGQGYLASPSVVERYKVKLPAGYNLEHIIEEQDIRVYEQRIEKDTLVLSLNRYDAFVLKEMLPDTIRLIPFSLDSVQVYKFRIPERGKSVDLTDDNFVYYRQIISLEHNKENVVFEEGVLVIDGIKHGGAYTFGDDYYWVLSDNTENALDSRYLGFIPFKNIIGKVRFIWYSKEKDHCFSKVE</sequence>
<gene>
    <name evidence="5" type="ORF">GGR21_002296</name>
</gene>